<proteinExistence type="predicted"/>
<protein>
    <submittedName>
        <fullName evidence="1">Recombination endonuclease VII</fullName>
    </submittedName>
</protein>
<keyword evidence="1" id="KW-0378">Hydrolase</keyword>
<dbReference type="InterPro" id="IPR004211">
    <property type="entry name" value="Endonuclease_7"/>
</dbReference>
<reference evidence="1" key="1">
    <citation type="submission" date="2020-04" db="EMBL/GenBank/DDBJ databases">
        <authorList>
            <person name="Chiriac C."/>
            <person name="Salcher M."/>
            <person name="Ghai R."/>
            <person name="Kavagutti S V."/>
        </authorList>
    </citation>
    <scope>NUCLEOTIDE SEQUENCE</scope>
</reference>
<name>A0A6J5N737_9CAUD</name>
<dbReference type="SUPFAM" id="SSF54060">
    <property type="entry name" value="His-Me finger endonucleases"/>
    <property type="match status" value="1"/>
</dbReference>
<accession>A0A6J5N737</accession>
<dbReference type="InterPro" id="IPR044925">
    <property type="entry name" value="His-Me_finger_sf"/>
</dbReference>
<dbReference type="Pfam" id="PF02945">
    <property type="entry name" value="Endonuclease_7"/>
    <property type="match status" value="1"/>
</dbReference>
<dbReference type="EMBL" id="LR796609">
    <property type="protein sequence ID" value="CAB4154222.1"/>
    <property type="molecule type" value="Genomic_DNA"/>
</dbReference>
<keyword evidence="1" id="KW-0540">Nuclease</keyword>
<organism evidence="1">
    <name type="scientific">uncultured Caudovirales phage</name>
    <dbReference type="NCBI Taxonomy" id="2100421"/>
    <lineage>
        <taxon>Viruses</taxon>
        <taxon>Duplodnaviria</taxon>
        <taxon>Heunggongvirae</taxon>
        <taxon>Uroviricota</taxon>
        <taxon>Caudoviricetes</taxon>
        <taxon>Peduoviridae</taxon>
        <taxon>Maltschvirus</taxon>
        <taxon>Maltschvirus maltsch</taxon>
    </lineage>
</organism>
<gene>
    <name evidence="1" type="ORF">UFOVP637_50</name>
</gene>
<dbReference type="InterPro" id="IPR038563">
    <property type="entry name" value="Endonuclease_7_sf"/>
</dbReference>
<sequence length="140" mass="15835">MRFIHQCLNLLVTSTEMTIDTKSCRNCKEIKSLDAFHNDKRTPDGRYDVCRACRIKHRNITDIPKEHYEALLQAQNYSCAICGVNAEESKNGLAVDHNHATDQVRGLLCVRCNVGLGYFKDNINSLTQAVSYLLKNDDAT</sequence>
<evidence type="ECO:0000313" key="1">
    <source>
        <dbReference type="EMBL" id="CAB4154222.1"/>
    </source>
</evidence>
<dbReference type="GO" id="GO:0004519">
    <property type="term" value="F:endonuclease activity"/>
    <property type="evidence" value="ECO:0007669"/>
    <property type="project" value="UniProtKB-KW"/>
</dbReference>
<dbReference type="Gene3D" id="3.40.1800.10">
    <property type="entry name" value="His-Me finger endonucleases"/>
    <property type="match status" value="1"/>
</dbReference>
<keyword evidence="1" id="KW-0255">Endonuclease</keyword>